<evidence type="ECO:0000313" key="2">
    <source>
        <dbReference type="Proteomes" id="UP001196413"/>
    </source>
</evidence>
<organism evidence="1 2">
    <name type="scientific">Parelaphostrongylus tenuis</name>
    <name type="common">Meningeal worm</name>
    <dbReference type="NCBI Taxonomy" id="148309"/>
    <lineage>
        <taxon>Eukaryota</taxon>
        <taxon>Metazoa</taxon>
        <taxon>Ecdysozoa</taxon>
        <taxon>Nematoda</taxon>
        <taxon>Chromadorea</taxon>
        <taxon>Rhabditida</taxon>
        <taxon>Rhabditina</taxon>
        <taxon>Rhabditomorpha</taxon>
        <taxon>Strongyloidea</taxon>
        <taxon>Metastrongylidae</taxon>
        <taxon>Parelaphostrongylus</taxon>
    </lineage>
</organism>
<name>A0AAD5QYF3_PARTN</name>
<proteinExistence type="predicted"/>
<protein>
    <submittedName>
        <fullName evidence="1">Uncharacterized protein</fullName>
    </submittedName>
</protein>
<dbReference type="AlphaFoldDB" id="A0AAD5QYF3"/>
<reference evidence="1" key="1">
    <citation type="submission" date="2021-06" db="EMBL/GenBank/DDBJ databases">
        <title>Parelaphostrongylus tenuis whole genome reference sequence.</title>
        <authorList>
            <person name="Garwood T.J."/>
            <person name="Larsen P.A."/>
            <person name="Fountain-Jones N.M."/>
            <person name="Garbe J.R."/>
            <person name="Macchietto M.G."/>
            <person name="Kania S.A."/>
            <person name="Gerhold R.W."/>
            <person name="Richards J.E."/>
            <person name="Wolf T.M."/>
        </authorList>
    </citation>
    <scope>NUCLEOTIDE SEQUENCE</scope>
    <source>
        <strain evidence="1">MNPRO001-30</strain>
        <tissue evidence="1">Meninges</tissue>
    </source>
</reference>
<accession>A0AAD5QYF3</accession>
<dbReference type="Proteomes" id="UP001196413">
    <property type="component" value="Unassembled WGS sequence"/>
</dbReference>
<comment type="caution">
    <text evidence="1">The sequence shown here is derived from an EMBL/GenBank/DDBJ whole genome shotgun (WGS) entry which is preliminary data.</text>
</comment>
<sequence>MRHQINIAVLHGKKKFIRLVLPHTLSMEFAFAPEFRLQRGTKTTFADRPERETADDIVTIRNQAITNTRGIHAEQRIRKTCNHGVK</sequence>
<dbReference type="EMBL" id="JAHQIW010005454">
    <property type="protein sequence ID" value="KAJ1366059.1"/>
    <property type="molecule type" value="Genomic_DNA"/>
</dbReference>
<keyword evidence="2" id="KW-1185">Reference proteome</keyword>
<evidence type="ECO:0000313" key="1">
    <source>
        <dbReference type="EMBL" id="KAJ1366059.1"/>
    </source>
</evidence>
<gene>
    <name evidence="1" type="ORF">KIN20_026641</name>
</gene>